<reference evidence="1 2" key="1">
    <citation type="submission" date="2019-10" db="EMBL/GenBank/DDBJ databases">
        <title>Nonomuraea sp. nov., isolated from Phyllanthus amarus.</title>
        <authorList>
            <person name="Klykleung N."/>
            <person name="Tanasupawat S."/>
        </authorList>
    </citation>
    <scope>NUCLEOTIDE SEQUENCE [LARGE SCALE GENOMIC DNA]</scope>
    <source>
        <strain evidence="1 2">CR1-09</strain>
    </source>
</reference>
<dbReference type="EMBL" id="VDMA02000004">
    <property type="protein sequence ID" value="KAB8185972.1"/>
    <property type="molecule type" value="Genomic_DNA"/>
</dbReference>
<evidence type="ECO:0000313" key="2">
    <source>
        <dbReference type="Proteomes" id="UP000313066"/>
    </source>
</evidence>
<protein>
    <recommendedName>
        <fullName evidence="3">Sporadically distributed protein, TIGR04141 family</fullName>
    </recommendedName>
</protein>
<proteinExistence type="predicted"/>
<evidence type="ECO:0008006" key="3">
    <source>
        <dbReference type="Google" id="ProtNLM"/>
    </source>
</evidence>
<sequence>MELFNGAFSHTHCKHIFLEGGLAAAATPRPLEEQMAPTTLPATVYRLTGITPTVDAMFDATSVDRLAEPGVDVVQIDIAGAPALLYFRQLPTATTGWCASLSQLTGVPLGLKRQDAEAVLIVGVGEHVYGIGFGQGYLSITDAKETGFGLRCALRVTDPLDVRDVVRRALGGISRQDSTLVPGGIPIGGIGLRDHAELVKKLGGMIRASDLGLSHRKTVSIEGADGLRLPIPVDPQLFLALLHRLNEISEREVPPDFERLEAIQPVPAGELRDRLNALLGDGLRGHGDLRLQVVAPVDLADRHHETRSYRIKIGSIAIVREDLDLDDLRHRCKVQYCLDPVTALRDGHVEMCADRDGKDRIAGAKVIRWIEATVSIGSCIYQLSDGEWYECGATYVESIRQRLHELITDKPELEMPPWRLGEEEKNYNLRVQDRLGSDKYVCLDRKFIRTPQHRRGKGFEACDGFTDKHTLVHVKAADSSEPLSHQFAQALVSTQALFFQPEARAKFRAKVAQFSGGRLTVPEDFLPSKIVLAILLKGKELTPDSLYPFAQVALVSMADTLRREHGVTVEVVGIPAEPARSKKAA</sequence>
<dbReference type="InterPro" id="IPR026487">
    <property type="entry name" value="CHP04141"/>
</dbReference>
<keyword evidence="2" id="KW-1185">Reference proteome</keyword>
<name>A0A5N6BZW7_9ACTN</name>
<accession>A0A5N6BZW7</accession>
<dbReference type="AlphaFoldDB" id="A0A5N6BZW7"/>
<gene>
    <name evidence="1" type="ORF">FH610_009440</name>
</gene>
<evidence type="ECO:0000313" key="1">
    <source>
        <dbReference type="EMBL" id="KAB8185972.1"/>
    </source>
</evidence>
<comment type="caution">
    <text evidence="1">The sequence shown here is derived from an EMBL/GenBank/DDBJ whole genome shotgun (WGS) entry which is preliminary data.</text>
</comment>
<dbReference type="Pfam" id="PF19614">
    <property type="entry name" value="DUF6119"/>
    <property type="match status" value="1"/>
</dbReference>
<dbReference type="RefSeq" id="WP_139573902.1">
    <property type="nucleotide sequence ID" value="NZ_VDMA02000004.1"/>
</dbReference>
<dbReference type="Proteomes" id="UP000313066">
    <property type="component" value="Unassembled WGS sequence"/>
</dbReference>
<dbReference type="NCBIfam" id="TIGR04141">
    <property type="entry name" value="TIGR04141 family sporadically distributed protein"/>
    <property type="match status" value="1"/>
</dbReference>
<organism evidence="1 2">
    <name type="scientific">Microbispora catharanthi</name>
    <dbReference type="NCBI Taxonomy" id="1712871"/>
    <lineage>
        <taxon>Bacteria</taxon>
        <taxon>Bacillati</taxon>
        <taxon>Actinomycetota</taxon>
        <taxon>Actinomycetes</taxon>
        <taxon>Streptosporangiales</taxon>
        <taxon>Streptosporangiaceae</taxon>
        <taxon>Microbispora</taxon>
    </lineage>
</organism>